<dbReference type="InterPro" id="IPR016181">
    <property type="entry name" value="Acyl_CoA_acyltransferase"/>
</dbReference>
<dbReference type="STRING" id="378794.GCA_001570625_00760"/>
<accession>A0A354YYV3</accession>
<dbReference type="EMBL" id="DNZF01000247">
    <property type="protein sequence ID" value="HBK54525.1"/>
    <property type="molecule type" value="Genomic_DNA"/>
</dbReference>
<dbReference type="Gene3D" id="3.40.630.30">
    <property type="match status" value="1"/>
</dbReference>
<evidence type="ECO:0000256" key="2">
    <source>
        <dbReference type="ARBA" id="ARBA00023315"/>
    </source>
</evidence>
<feature type="non-terminal residue" evidence="4">
    <location>
        <position position="1"/>
    </location>
</feature>
<dbReference type="PANTHER" id="PTHR43420:SF12">
    <property type="entry name" value="N-ACETYLTRANSFERASE DOMAIN-CONTAINING PROTEIN"/>
    <property type="match status" value="1"/>
</dbReference>
<dbReference type="SUPFAM" id="SSF55729">
    <property type="entry name" value="Acyl-CoA N-acyltransferases (Nat)"/>
    <property type="match status" value="1"/>
</dbReference>
<dbReference type="AlphaFoldDB" id="A0A354YYV3"/>
<name>A0A354YYV3_9FIRM</name>
<dbReference type="Pfam" id="PF00583">
    <property type="entry name" value="Acetyltransf_1"/>
    <property type="match status" value="1"/>
</dbReference>
<keyword evidence="1 4" id="KW-0808">Transferase</keyword>
<comment type="caution">
    <text evidence="4">The sequence shown here is derived from an EMBL/GenBank/DDBJ whole genome shotgun (WGS) entry which is preliminary data.</text>
</comment>
<evidence type="ECO:0000259" key="3">
    <source>
        <dbReference type="PROSITE" id="PS51186"/>
    </source>
</evidence>
<proteinExistence type="predicted"/>
<dbReference type="Proteomes" id="UP000263273">
    <property type="component" value="Unassembled WGS sequence"/>
</dbReference>
<sequence>VFCIRLQGEVVGVAEYMRDWEQPSIAYLIGISIDESHRGKNLGTTLLRDSMEELKRYNITNIELTVSPENHSAVAVYQRKLGFEVIEHRKNEYGDGKDRLAMSIIL</sequence>
<evidence type="ECO:0000256" key="1">
    <source>
        <dbReference type="ARBA" id="ARBA00022679"/>
    </source>
</evidence>
<reference evidence="4 5" key="1">
    <citation type="journal article" date="2018" name="Nat. Biotechnol.">
        <title>A standardized bacterial taxonomy based on genome phylogeny substantially revises the tree of life.</title>
        <authorList>
            <person name="Parks D.H."/>
            <person name="Chuvochina M."/>
            <person name="Waite D.W."/>
            <person name="Rinke C."/>
            <person name="Skarshewski A."/>
            <person name="Chaumeil P.A."/>
            <person name="Hugenholtz P."/>
        </authorList>
    </citation>
    <scope>NUCLEOTIDE SEQUENCE [LARGE SCALE GENOMIC DNA]</scope>
    <source>
        <strain evidence="4">UBA10948</strain>
    </source>
</reference>
<gene>
    <name evidence="4" type="ORF">DDZ44_11375</name>
</gene>
<dbReference type="PROSITE" id="PS51186">
    <property type="entry name" value="GNAT"/>
    <property type="match status" value="1"/>
</dbReference>
<evidence type="ECO:0000313" key="4">
    <source>
        <dbReference type="EMBL" id="HBK54525.1"/>
    </source>
</evidence>
<feature type="domain" description="N-acetyltransferase" evidence="3">
    <location>
        <begin position="1"/>
        <end position="106"/>
    </location>
</feature>
<dbReference type="CDD" id="cd04301">
    <property type="entry name" value="NAT_SF"/>
    <property type="match status" value="1"/>
</dbReference>
<organism evidence="4 5">
    <name type="scientific">Syntrophomonas wolfei</name>
    <dbReference type="NCBI Taxonomy" id="863"/>
    <lineage>
        <taxon>Bacteria</taxon>
        <taxon>Bacillati</taxon>
        <taxon>Bacillota</taxon>
        <taxon>Clostridia</taxon>
        <taxon>Eubacteriales</taxon>
        <taxon>Syntrophomonadaceae</taxon>
        <taxon>Syntrophomonas</taxon>
    </lineage>
</organism>
<evidence type="ECO:0000313" key="5">
    <source>
        <dbReference type="Proteomes" id="UP000263273"/>
    </source>
</evidence>
<dbReference type="InterPro" id="IPR050680">
    <property type="entry name" value="YpeA/RimI_acetyltransf"/>
</dbReference>
<dbReference type="InterPro" id="IPR000182">
    <property type="entry name" value="GNAT_dom"/>
</dbReference>
<dbReference type="GO" id="GO:0016747">
    <property type="term" value="F:acyltransferase activity, transferring groups other than amino-acyl groups"/>
    <property type="evidence" value="ECO:0007669"/>
    <property type="project" value="InterPro"/>
</dbReference>
<protein>
    <submittedName>
        <fullName evidence="4">N-acetyltransferase</fullName>
    </submittedName>
</protein>
<dbReference type="PANTHER" id="PTHR43420">
    <property type="entry name" value="ACETYLTRANSFERASE"/>
    <property type="match status" value="1"/>
</dbReference>
<keyword evidence="2" id="KW-0012">Acyltransferase</keyword>